<dbReference type="GeneID" id="18246140"/>
<evidence type="ECO:0000313" key="16">
    <source>
        <dbReference type="Proteomes" id="UP000000707"/>
    </source>
</evidence>
<feature type="binding site" evidence="9">
    <location>
        <position position="216"/>
    </location>
    <ligand>
        <name>Zn(2+)</name>
        <dbReference type="ChEBI" id="CHEBI:29105"/>
        <note>catalytic</note>
    </ligand>
</feature>
<keyword evidence="2 11" id="KW-0031">Aminopeptidase</keyword>
<keyword evidence="3 11" id="KW-0645">Protease</keyword>
<reference evidence="15 16" key="1">
    <citation type="journal article" date="2011" name="Proc. Natl. Acad. Sci. U.S.A.">
        <title>Comparative genomics of xylose-fermenting fungi for enhanced biofuel production.</title>
        <authorList>
            <person name="Wohlbach D.J."/>
            <person name="Kuo A."/>
            <person name="Sato T.K."/>
            <person name="Potts K.M."/>
            <person name="Salamov A.A."/>
            <person name="LaButti K.M."/>
            <person name="Sun H."/>
            <person name="Clum A."/>
            <person name="Pangilinan J.L."/>
            <person name="Lindquist E.A."/>
            <person name="Lucas S."/>
            <person name="Lapidus A."/>
            <person name="Jin M."/>
            <person name="Gunawan C."/>
            <person name="Balan V."/>
            <person name="Dale B.E."/>
            <person name="Jeffries T.W."/>
            <person name="Zinkel R."/>
            <person name="Barry K.W."/>
            <person name="Grigoriev I.V."/>
            <person name="Gasch A.P."/>
        </authorList>
    </citation>
    <scope>NUCLEOTIDE SEQUENCE [LARGE SCALE GENOMIC DNA]</scope>
    <source>
        <strain evidence="16">ATCC 10573 / BCRC 21748 / CBS 615 / JCM 9827 / NBRC 10315 / NRRL Y-1498 / VKM Y-70</strain>
    </source>
</reference>
<evidence type="ECO:0000256" key="7">
    <source>
        <dbReference type="ARBA" id="ARBA00023049"/>
    </source>
</evidence>
<keyword evidence="6 9" id="KW-0862">Zinc</keyword>
<feature type="domain" description="ERAP1-like C-terminal" evidence="13">
    <location>
        <begin position="412"/>
        <end position="729"/>
    </location>
</feature>
<gene>
    <name evidence="15" type="ORF">CANTEDRAFT_109764</name>
</gene>
<dbReference type="EC" id="3.4.11.-" evidence="11"/>
<comment type="similarity">
    <text evidence="1 11">Belongs to the peptidase M1 family.</text>
</comment>
<accession>G3BAI6</accession>
<comment type="cofactor">
    <cofactor evidence="9 11">
        <name>Zn(2+)</name>
        <dbReference type="ChEBI" id="CHEBI:29105"/>
    </cofactor>
    <text evidence="9 11">Binds 1 zinc ion per subunit.</text>
</comment>
<feature type="binding site" evidence="9">
    <location>
        <position position="197"/>
    </location>
    <ligand>
        <name>Zn(2+)</name>
        <dbReference type="ChEBI" id="CHEBI:29105"/>
        <note>catalytic</note>
    </ligand>
</feature>
<dbReference type="GO" id="GO:0070006">
    <property type="term" value="F:metalloaminopeptidase activity"/>
    <property type="evidence" value="ECO:0007669"/>
    <property type="project" value="TreeGrafter"/>
</dbReference>
<feature type="domain" description="Peptidase M1 membrane alanine aminopeptidase" evidence="12">
    <location>
        <begin position="121"/>
        <end position="338"/>
    </location>
</feature>
<dbReference type="HOGENOM" id="CLU_003705_0_1_1"/>
<evidence type="ECO:0000256" key="10">
    <source>
        <dbReference type="PIRSR" id="PIRSR634016-4"/>
    </source>
</evidence>
<dbReference type="InterPro" id="IPR050344">
    <property type="entry name" value="Peptidase_M1_aminopeptidases"/>
</dbReference>
<dbReference type="FunFam" id="1.25.50.20:FF:000002">
    <property type="entry name" value="Aminopeptidase"/>
    <property type="match status" value="1"/>
</dbReference>
<evidence type="ECO:0000256" key="8">
    <source>
        <dbReference type="PIRSR" id="PIRSR634016-1"/>
    </source>
</evidence>
<dbReference type="InterPro" id="IPR001930">
    <property type="entry name" value="Peptidase_M1"/>
</dbReference>
<keyword evidence="4 9" id="KW-0479">Metal-binding</keyword>
<evidence type="ECO:0000259" key="12">
    <source>
        <dbReference type="Pfam" id="PF01433"/>
    </source>
</evidence>
<evidence type="ECO:0000259" key="14">
    <source>
        <dbReference type="Pfam" id="PF17900"/>
    </source>
</evidence>
<dbReference type="EMBL" id="GL996527">
    <property type="protein sequence ID" value="EGV61410.1"/>
    <property type="molecule type" value="Genomic_DNA"/>
</dbReference>
<dbReference type="OrthoDB" id="10031169at2759"/>
<dbReference type="GO" id="GO:0006508">
    <property type="term" value="P:proteolysis"/>
    <property type="evidence" value="ECO:0007669"/>
    <property type="project" value="UniProtKB-KW"/>
</dbReference>
<keyword evidence="16" id="KW-1185">Reference proteome</keyword>
<dbReference type="AlphaFoldDB" id="G3BAI6"/>
<feature type="domain" description="Aminopeptidase N-like N-terminal" evidence="14">
    <location>
        <begin position="1"/>
        <end position="87"/>
    </location>
</feature>
<dbReference type="Pfam" id="PF01433">
    <property type="entry name" value="Peptidase_M1"/>
    <property type="match status" value="1"/>
</dbReference>
<evidence type="ECO:0000313" key="15">
    <source>
        <dbReference type="EMBL" id="EGV61410.1"/>
    </source>
</evidence>
<dbReference type="Gene3D" id="2.60.40.1730">
    <property type="entry name" value="tricorn interacting facor f3 domain"/>
    <property type="match status" value="1"/>
</dbReference>
<dbReference type="PRINTS" id="PR00756">
    <property type="entry name" value="ALADIPTASE"/>
</dbReference>
<keyword evidence="7 11" id="KW-0482">Metalloprotease</keyword>
<dbReference type="GO" id="GO:0005737">
    <property type="term" value="C:cytoplasm"/>
    <property type="evidence" value="ECO:0007669"/>
    <property type="project" value="TreeGrafter"/>
</dbReference>
<dbReference type="InterPro" id="IPR014782">
    <property type="entry name" value="Peptidase_M1_dom"/>
</dbReference>
<dbReference type="GO" id="GO:0042277">
    <property type="term" value="F:peptide binding"/>
    <property type="evidence" value="ECO:0007669"/>
    <property type="project" value="TreeGrafter"/>
</dbReference>
<feature type="binding site" evidence="9">
    <location>
        <position position="193"/>
    </location>
    <ligand>
        <name>Zn(2+)</name>
        <dbReference type="ChEBI" id="CHEBI:29105"/>
        <note>catalytic</note>
    </ligand>
</feature>
<dbReference type="InterPro" id="IPR042097">
    <property type="entry name" value="Aminopeptidase_N-like_N_sf"/>
</dbReference>
<dbReference type="MEROPS" id="M01.006"/>
<dbReference type="GO" id="GO:0008270">
    <property type="term" value="F:zinc ion binding"/>
    <property type="evidence" value="ECO:0007669"/>
    <property type="project" value="UniProtKB-UniRule"/>
</dbReference>
<evidence type="ECO:0000256" key="11">
    <source>
        <dbReference type="RuleBase" id="RU364040"/>
    </source>
</evidence>
<dbReference type="Proteomes" id="UP000000707">
    <property type="component" value="Unassembled WGS sequence"/>
</dbReference>
<dbReference type="STRING" id="590646.G3BAI6"/>
<dbReference type="Gene3D" id="1.25.50.20">
    <property type="match status" value="1"/>
</dbReference>
<dbReference type="InterPro" id="IPR027268">
    <property type="entry name" value="Peptidase_M4/M1_CTD_sf"/>
</dbReference>
<name>G3BAI6_CANTC</name>
<dbReference type="eggNOG" id="KOG1046">
    <property type="taxonomic scope" value="Eukaryota"/>
</dbReference>
<dbReference type="FunFam" id="1.10.390.10:FF:000001">
    <property type="entry name" value="Aminopeptidase"/>
    <property type="match status" value="1"/>
</dbReference>
<dbReference type="Pfam" id="PF11838">
    <property type="entry name" value="ERAP1_C"/>
    <property type="match status" value="1"/>
</dbReference>
<dbReference type="InterPro" id="IPR024571">
    <property type="entry name" value="ERAP1-like_C_dom"/>
</dbReference>
<keyword evidence="5 11" id="KW-0378">Hydrolase</keyword>
<dbReference type="KEGG" id="cten:18246140"/>
<evidence type="ECO:0000256" key="3">
    <source>
        <dbReference type="ARBA" id="ARBA00022670"/>
    </source>
</evidence>
<evidence type="ECO:0000256" key="5">
    <source>
        <dbReference type="ARBA" id="ARBA00022801"/>
    </source>
</evidence>
<dbReference type="SUPFAM" id="SSF55486">
    <property type="entry name" value="Metalloproteases ('zincins'), catalytic domain"/>
    <property type="match status" value="1"/>
</dbReference>
<feature type="site" description="Transition state stabilizer" evidence="10">
    <location>
        <position position="279"/>
    </location>
</feature>
<evidence type="ECO:0000256" key="4">
    <source>
        <dbReference type="ARBA" id="ARBA00022723"/>
    </source>
</evidence>
<dbReference type="GO" id="GO:0043171">
    <property type="term" value="P:peptide catabolic process"/>
    <property type="evidence" value="ECO:0007669"/>
    <property type="project" value="TreeGrafter"/>
</dbReference>
<organism evidence="16">
    <name type="scientific">Candida tenuis (strain ATCC 10573 / BCRC 21748 / CBS 615 / JCM 9827 / NBRC 10315 / NRRL Y-1498 / VKM Y-70)</name>
    <name type="common">Yeast</name>
    <name type="synonym">Yamadazyma tenuis</name>
    <dbReference type="NCBI Taxonomy" id="590646"/>
    <lineage>
        <taxon>Eukaryota</taxon>
        <taxon>Fungi</taxon>
        <taxon>Dikarya</taxon>
        <taxon>Ascomycota</taxon>
        <taxon>Saccharomycotina</taxon>
        <taxon>Pichiomycetes</taxon>
        <taxon>Debaryomycetaceae</taxon>
        <taxon>Yamadazyma</taxon>
    </lineage>
</organism>
<dbReference type="GO" id="GO:0016020">
    <property type="term" value="C:membrane"/>
    <property type="evidence" value="ECO:0007669"/>
    <property type="project" value="TreeGrafter"/>
</dbReference>
<evidence type="ECO:0000256" key="6">
    <source>
        <dbReference type="ARBA" id="ARBA00022833"/>
    </source>
</evidence>
<dbReference type="Gene3D" id="2.60.40.1910">
    <property type="match status" value="1"/>
</dbReference>
<dbReference type="InterPro" id="IPR034016">
    <property type="entry name" value="M1_APN-typ"/>
</dbReference>
<dbReference type="Pfam" id="PF17900">
    <property type="entry name" value="Peptidase_M1_N"/>
    <property type="match status" value="1"/>
</dbReference>
<dbReference type="PANTHER" id="PTHR11533">
    <property type="entry name" value="PROTEASE M1 ZINC METALLOPROTEASE"/>
    <property type="match status" value="1"/>
</dbReference>
<evidence type="ECO:0000256" key="1">
    <source>
        <dbReference type="ARBA" id="ARBA00010136"/>
    </source>
</evidence>
<dbReference type="FunFam" id="2.60.40.1910:FF:000004">
    <property type="entry name" value="Aminopeptidase"/>
    <property type="match status" value="1"/>
</dbReference>
<sequence length="757" mass="85288">MAGFYRSSYVEDGETKYLATTQFEPIDCRRAFPSFDEPALKATFDISLIAKKSLTCLSNMDVKDTILLGDDKKKVVFNTTPVMSTYLVAFIVGELNYVENNDYRVPIRVYSTSGSEKLGVYSAEISAKTLAFFDKKFDIPYPLPKCDLVAIHDFAAGAMENYGLITFRTVEVLIDPKVADVNGLKRVTEVVMHELAHQWFGNLVTMDFWDGLWLNEGFATWMSWYACDALYPDWKVWQSYVTDDLQQALSLDGLRSSHPIEVPLKRANDVNQIFDSISYAKGSSLLKMISNWLGEETFVKGVSNYLKKHKWGNTKTRDLWESLSDVSGKDVNTIMDIWTKNVGYPLVTVKELGNNEIEVTQNRFLTTGDVKEEEDQLIYPVFLTIKTSKGVDTSAVLDVRTKKFKLDTDDDFFKINADQACIYRTVYESDRWIKLGKAGIEGKLSVEDKAGLVADAASLSTSGFLSTSSLLNLTQSWANETNDVVWSELTSNIGSIKEAFKFEGAEFTEALQSFSIDLVHQKLTELGHEFSDSDSFGEQRLKKLLFGTAVSSNHPKYVQICKDLFEKFVGGDKSVLNSNIRGIVFNCAAKTGDEATFEKLFDIYQNPSSAEEKVSALIALGAFRDEKILDKVLDLLFQFDVVKKQDTYKPMISMRTNTIGVEKLWAWYTTNYEKLIEAHPPQLSMFGTLTKLSVAGFAKKEQKEKVVAFFEGKDLAYFDKSLAQALDVVTSKISWVERDSDSILSWLSTNGYTKSKL</sequence>
<dbReference type="CDD" id="cd09601">
    <property type="entry name" value="M1_APN-Q_like"/>
    <property type="match status" value="1"/>
</dbReference>
<dbReference type="PANTHER" id="PTHR11533:SF174">
    <property type="entry name" value="PUROMYCIN-SENSITIVE AMINOPEPTIDASE-RELATED"/>
    <property type="match status" value="1"/>
</dbReference>
<evidence type="ECO:0000256" key="2">
    <source>
        <dbReference type="ARBA" id="ARBA00022438"/>
    </source>
</evidence>
<protein>
    <recommendedName>
        <fullName evidence="11">Aminopeptidase</fullName>
        <ecNumber evidence="11">3.4.11.-</ecNumber>
    </recommendedName>
</protein>
<feature type="active site" description="Proton acceptor" evidence="8">
    <location>
        <position position="194"/>
    </location>
</feature>
<dbReference type="SUPFAM" id="SSF63737">
    <property type="entry name" value="Leukotriene A4 hydrolase N-terminal domain"/>
    <property type="match status" value="1"/>
</dbReference>
<evidence type="ECO:0000259" key="13">
    <source>
        <dbReference type="Pfam" id="PF11838"/>
    </source>
</evidence>
<proteinExistence type="inferred from homology"/>
<dbReference type="Gene3D" id="1.10.390.10">
    <property type="entry name" value="Neutral Protease Domain 2"/>
    <property type="match status" value="1"/>
</dbReference>
<evidence type="ECO:0000256" key="9">
    <source>
        <dbReference type="PIRSR" id="PIRSR634016-3"/>
    </source>
</evidence>
<dbReference type="InterPro" id="IPR045357">
    <property type="entry name" value="Aminopeptidase_N-like_N"/>
</dbReference>